<protein>
    <submittedName>
        <fullName evidence="3">Hydrolase</fullName>
    </submittedName>
</protein>
<dbReference type="OrthoDB" id="236686at2"/>
<dbReference type="PATRIC" id="fig|336831.14.peg.1388"/>
<keyword evidence="3" id="KW-0378">Hydrolase</keyword>
<evidence type="ECO:0000313" key="3">
    <source>
        <dbReference type="EMBL" id="KKO46168.1"/>
    </source>
</evidence>
<feature type="domain" description="Inner membrane protein YejM N-terminal" evidence="2">
    <location>
        <begin position="10"/>
        <end position="248"/>
    </location>
</feature>
<feature type="transmembrane region" description="Helical" evidence="1">
    <location>
        <begin position="177"/>
        <end position="195"/>
    </location>
</feature>
<dbReference type="InterPro" id="IPR024588">
    <property type="entry name" value="YejM_N"/>
</dbReference>
<organism evidence="3 4">
    <name type="scientific">Arsukibacterium ikkense</name>
    <dbReference type="NCBI Taxonomy" id="336831"/>
    <lineage>
        <taxon>Bacteria</taxon>
        <taxon>Pseudomonadati</taxon>
        <taxon>Pseudomonadota</taxon>
        <taxon>Gammaproteobacteria</taxon>
        <taxon>Chromatiales</taxon>
        <taxon>Chromatiaceae</taxon>
        <taxon>Arsukibacterium</taxon>
    </lineage>
</organism>
<feature type="transmembrane region" description="Helical" evidence="1">
    <location>
        <begin position="21"/>
        <end position="40"/>
    </location>
</feature>
<proteinExistence type="predicted"/>
<feature type="transmembrane region" description="Helical" evidence="1">
    <location>
        <begin position="136"/>
        <end position="157"/>
    </location>
</feature>
<dbReference type="Proteomes" id="UP000034228">
    <property type="component" value="Unassembled WGS sequence"/>
</dbReference>
<dbReference type="STRING" id="336831.WG68_07405"/>
<evidence type="ECO:0000259" key="2">
    <source>
        <dbReference type="Pfam" id="PF11893"/>
    </source>
</evidence>
<comment type="caution">
    <text evidence="3">The sequence shown here is derived from an EMBL/GenBank/DDBJ whole genome shotgun (WGS) entry which is preliminary data.</text>
</comment>
<dbReference type="RefSeq" id="WP_046557026.1">
    <property type="nucleotide sequence ID" value="NZ_LAHO01000005.1"/>
</dbReference>
<gene>
    <name evidence="3" type="ORF">WG68_07405</name>
</gene>
<dbReference type="EMBL" id="LAHO01000005">
    <property type="protein sequence ID" value="KKO46168.1"/>
    <property type="molecule type" value="Genomic_DNA"/>
</dbReference>
<dbReference type="Pfam" id="PF11893">
    <property type="entry name" value="DUF3413"/>
    <property type="match status" value="1"/>
</dbReference>
<accession>A0A0M2VAK7</accession>
<feature type="transmembrane region" description="Helical" evidence="1">
    <location>
        <begin position="93"/>
        <end position="116"/>
    </location>
</feature>
<keyword evidence="1" id="KW-1133">Transmembrane helix</keyword>
<keyword evidence="1" id="KW-0812">Transmembrane</keyword>
<dbReference type="AlphaFoldDB" id="A0A0M2VAK7"/>
<evidence type="ECO:0000256" key="1">
    <source>
        <dbReference type="SAM" id="Phobius"/>
    </source>
</evidence>
<dbReference type="GO" id="GO:0016787">
    <property type="term" value="F:hydrolase activity"/>
    <property type="evidence" value="ECO:0007669"/>
    <property type="project" value="UniProtKB-KW"/>
</dbReference>
<reference evidence="3 4" key="1">
    <citation type="submission" date="2015-03" db="EMBL/GenBank/DDBJ databases">
        <title>Draft genome sequences of two protease-producing strains of Arsukibacterium isolated from two cold and alkaline environments.</title>
        <authorList>
            <person name="Lylloff J.E."/>
            <person name="Skov L.B."/>
            <person name="Jepsen M."/>
            <person name="Hallin P.F."/>
            <person name="Sorensen S.J."/>
            <person name="Stougaard P."/>
            <person name="Glaring M.A."/>
        </authorList>
    </citation>
    <scope>NUCLEOTIDE SEQUENCE [LARGE SCALE GENOMIC DNA]</scope>
    <source>
        <strain evidence="3 4">GCM72</strain>
    </source>
</reference>
<name>A0A0M2VAK7_9GAMM</name>
<feature type="transmembrane region" description="Helical" evidence="1">
    <location>
        <begin position="52"/>
        <end position="81"/>
    </location>
</feature>
<evidence type="ECO:0000313" key="4">
    <source>
        <dbReference type="Proteomes" id="UP000034228"/>
    </source>
</evidence>
<keyword evidence="1" id="KW-0472">Membrane</keyword>
<sequence length="504" mass="56729">MVIEQNLSLVKKVNRLLSWGHWFTFFNILLALAVTSVYWLSEPSPETVLGWLYLLCYWLGHTAFLCFMFFIITVFPLSLLFPSQKHVRGLAALLATLAMVVLIFDAYVYASLGYHIGSTSYDQTIELLRQQVVTNLRNFIIITGCVAAILVTIELTISNFCWKKTARLKQSGLSRPLLVLFIGSFMLSHLIHVYADARLKWDVTKLDNVLPFSYPATAKSFLARYQLVDLAQRAQRQADRLSITNSELSLGQFQCSATSTDAVLVLIASQLTSETTLFMRQQGLRWHEQHFAPNNRNEALLNLLYGQFLLHHNSHQQLSEPPAYLQQLPANTLSISSQSTDITSILPWLDTVHAAATLNIIFDDKPASNWPAYQHYKHIVLLPLTSQQPKFVLAPVATMIRWPVLNSQLRQHSSQHLDLLPTLLSSAGCNSQSSWLGDNLLQSTALPKLSISLQDIVSIRKDKMVVLRQDGSFGVWSAGTLLPLNEKLDTPMLTDALKRLEPAD</sequence>
<keyword evidence="4" id="KW-1185">Reference proteome</keyword>